<feature type="compositionally biased region" description="Low complexity" evidence="2">
    <location>
        <begin position="390"/>
        <end position="406"/>
    </location>
</feature>
<proteinExistence type="predicted"/>
<dbReference type="EMBL" id="JAAGWG010000015">
    <property type="protein sequence ID" value="NEK86361.1"/>
    <property type="molecule type" value="Genomic_DNA"/>
</dbReference>
<evidence type="ECO:0000256" key="1">
    <source>
        <dbReference type="SAM" id="Coils"/>
    </source>
</evidence>
<accession>A0A6L9W4F9</accession>
<feature type="region of interest" description="Disordered" evidence="2">
    <location>
        <begin position="264"/>
        <end position="417"/>
    </location>
</feature>
<protein>
    <recommendedName>
        <fullName evidence="5">DivIVA domain-containing protein</fullName>
    </recommendedName>
</protein>
<dbReference type="RefSeq" id="WP_163205273.1">
    <property type="nucleotide sequence ID" value="NZ_JAAGWG010000015.1"/>
</dbReference>
<keyword evidence="1" id="KW-0175">Coiled coil</keyword>
<comment type="caution">
    <text evidence="3">The sequence shown here is derived from an EMBL/GenBank/DDBJ whole genome shotgun (WGS) entry which is preliminary data.</text>
</comment>
<dbReference type="AlphaFoldDB" id="A0A6L9W4F9"/>
<evidence type="ECO:0000256" key="2">
    <source>
        <dbReference type="SAM" id="MobiDB-lite"/>
    </source>
</evidence>
<evidence type="ECO:0008006" key="5">
    <source>
        <dbReference type="Google" id="ProtNLM"/>
    </source>
</evidence>
<name>A0A6L9W4F9_9ACTN</name>
<organism evidence="3 4">
    <name type="scientific">Blastococcus saxobsidens</name>
    <dbReference type="NCBI Taxonomy" id="138336"/>
    <lineage>
        <taxon>Bacteria</taxon>
        <taxon>Bacillati</taxon>
        <taxon>Actinomycetota</taxon>
        <taxon>Actinomycetes</taxon>
        <taxon>Geodermatophilales</taxon>
        <taxon>Geodermatophilaceae</taxon>
        <taxon>Blastococcus</taxon>
    </lineage>
</organism>
<evidence type="ECO:0000313" key="4">
    <source>
        <dbReference type="Proteomes" id="UP000479241"/>
    </source>
</evidence>
<feature type="compositionally biased region" description="Basic and acidic residues" evidence="2">
    <location>
        <begin position="264"/>
        <end position="280"/>
    </location>
</feature>
<feature type="compositionally biased region" description="Low complexity" evidence="2">
    <location>
        <begin position="285"/>
        <end position="333"/>
    </location>
</feature>
<gene>
    <name evidence="3" type="ORF">GCU60_11410</name>
</gene>
<evidence type="ECO:0000313" key="3">
    <source>
        <dbReference type="EMBL" id="NEK86361.1"/>
    </source>
</evidence>
<dbReference type="Proteomes" id="UP000479241">
    <property type="component" value="Unassembled WGS sequence"/>
</dbReference>
<reference evidence="3 4" key="1">
    <citation type="submission" date="2019-12" db="EMBL/GenBank/DDBJ databases">
        <title>the WGS of Blastococcus saxobsidens 67B17.</title>
        <authorList>
            <person name="Jiang Z."/>
        </authorList>
    </citation>
    <scope>NUCLEOTIDE SEQUENCE [LARGE SCALE GENOMIC DNA]</scope>
    <source>
        <strain evidence="3 4">67B17</strain>
    </source>
</reference>
<sequence length="417" mass="44727">MSDPRRDLPMHEAQHSFDVVLRGYDRSQVADTIERLEADFRIALADRDAAVARTADMASQLSALHGEIESLRRKAATAAAPTFENISERIQHMLQLAEEEAGEIRRAAEADAMAVREQTAAEERALLERHAAGQAEVERMIAEARQTAEQIAQKAQIRADELVAKAQERVARLDAESQARRAKVEEDFDIAQRARRAEAARVEEERERVSTQAARQRIAAAEQHAAQLVAEGEARAEAIREVRDELTGRLVQARRLLDGLPDLSDRAQQARDDADADRRAVASQAPAKTTEPSAPEPAAASAEPAVPPQAAQPTTAPAAPAAQPAAQSPAPVAGPQTGQQPAVQVNRGESEAAAARQPTRPDPVTATFPAPTPQRSGEPTTRQLPLPSRQGSTTGSTPGSQSGSTQEIDQPVGQGRS</sequence>
<feature type="coiled-coil region" evidence="1">
    <location>
        <begin position="134"/>
        <end position="165"/>
    </location>
</feature>
<feature type="compositionally biased region" description="Polar residues" evidence="2">
    <location>
        <begin position="373"/>
        <end position="383"/>
    </location>
</feature>